<reference evidence="1" key="1">
    <citation type="submission" date="2022-03" db="EMBL/GenBank/DDBJ databases">
        <title>A functionally conserved STORR gene fusion in Papaver species that diverged 16.8 million years ago.</title>
        <authorList>
            <person name="Catania T."/>
        </authorList>
    </citation>
    <scope>NUCLEOTIDE SEQUENCE</scope>
    <source>
        <strain evidence="1">S-191538</strain>
    </source>
</reference>
<dbReference type="SUPFAM" id="SSF53254">
    <property type="entry name" value="Phosphoglycerate mutase-like"/>
    <property type="match status" value="1"/>
</dbReference>
<evidence type="ECO:0000313" key="1">
    <source>
        <dbReference type="EMBL" id="MCL7045775.1"/>
    </source>
</evidence>
<evidence type="ECO:0008006" key="3">
    <source>
        <dbReference type="Google" id="ProtNLM"/>
    </source>
</evidence>
<dbReference type="PANTHER" id="PTHR46192">
    <property type="entry name" value="BROAD-RANGE ACID PHOSPHATASE DET1"/>
    <property type="match status" value="1"/>
</dbReference>
<proteinExistence type="predicted"/>
<evidence type="ECO:0000313" key="2">
    <source>
        <dbReference type="Proteomes" id="UP001177140"/>
    </source>
</evidence>
<dbReference type="Proteomes" id="UP001177140">
    <property type="component" value="Unassembled WGS sequence"/>
</dbReference>
<sequence length="285" mass="33181">MKLPRRIILVRHGESKGNIDGSTYTTTPVNLVPLTELGQDQARIAGENIRKVIEETTDGDNAKNWKVYFYVSPFVRTRQTLLELGKAFEKKRIIGVREECRVREQDWGNFQVEKEMKVIQETRLKFGRFFFRFPEGESAADVYDRVASFLESLWRDIHYNRLQQDESDEEVNLVIVSHGCSARVFLMKWFGWTVEQFECLNNFDNGEIRIMELGSGGEYSLAVHHSDDELEKWGLSAEMIADQKWRLTAKKGERNESCSWYLDGFFDHLQQTSEDNNNENDDADA</sequence>
<keyword evidence="2" id="KW-1185">Reference proteome</keyword>
<dbReference type="Pfam" id="PF00300">
    <property type="entry name" value="His_Phos_1"/>
    <property type="match status" value="1"/>
</dbReference>
<dbReference type="CDD" id="cd07067">
    <property type="entry name" value="HP_PGM_like"/>
    <property type="match status" value="1"/>
</dbReference>
<dbReference type="InterPro" id="IPR052765">
    <property type="entry name" value="PGM-Related"/>
</dbReference>
<dbReference type="SMART" id="SM00855">
    <property type="entry name" value="PGAM"/>
    <property type="match status" value="1"/>
</dbReference>
<dbReference type="GO" id="GO:0003824">
    <property type="term" value="F:catalytic activity"/>
    <property type="evidence" value="ECO:0007669"/>
    <property type="project" value="InterPro"/>
</dbReference>
<name>A0AA41VR68_PAPNU</name>
<accession>A0AA41VR68</accession>
<organism evidence="1 2">
    <name type="scientific">Papaver nudicaule</name>
    <name type="common">Iceland poppy</name>
    <dbReference type="NCBI Taxonomy" id="74823"/>
    <lineage>
        <taxon>Eukaryota</taxon>
        <taxon>Viridiplantae</taxon>
        <taxon>Streptophyta</taxon>
        <taxon>Embryophyta</taxon>
        <taxon>Tracheophyta</taxon>
        <taxon>Spermatophyta</taxon>
        <taxon>Magnoliopsida</taxon>
        <taxon>Ranunculales</taxon>
        <taxon>Papaveraceae</taxon>
        <taxon>Papaveroideae</taxon>
        <taxon>Papaver</taxon>
    </lineage>
</organism>
<dbReference type="AlphaFoldDB" id="A0AA41VR68"/>
<dbReference type="InterPro" id="IPR001345">
    <property type="entry name" value="PG/BPGM_mutase_AS"/>
</dbReference>
<dbReference type="InterPro" id="IPR013078">
    <property type="entry name" value="His_Pase_superF_clade-1"/>
</dbReference>
<dbReference type="Gene3D" id="3.40.50.1240">
    <property type="entry name" value="Phosphoglycerate mutase-like"/>
    <property type="match status" value="1"/>
</dbReference>
<dbReference type="PROSITE" id="PS00175">
    <property type="entry name" value="PG_MUTASE"/>
    <property type="match status" value="1"/>
</dbReference>
<dbReference type="InterPro" id="IPR029033">
    <property type="entry name" value="His_PPase_superfam"/>
</dbReference>
<comment type="caution">
    <text evidence="1">The sequence shown here is derived from an EMBL/GenBank/DDBJ whole genome shotgun (WGS) entry which is preliminary data.</text>
</comment>
<dbReference type="EMBL" id="JAJJMA010273548">
    <property type="protein sequence ID" value="MCL7045775.1"/>
    <property type="molecule type" value="Genomic_DNA"/>
</dbReference>
<gene>
    <name evidence="1" type="ORF">MKW94_016627</name>
</gene>
<protein>
    <recommendedName>
        <fullName evidence="3">Phosphoglycerate mutase</fullName>
    </recommendedName>
</protein>